<dbReference type="EMBL" id="VENP01000018">
    <property type="protein sequence ID" value="TNU74990.1"/>
    <property type="molecule type" value="Genomic_DNA"/>
</dbReference>
<evidence type="ECO:0000256" key="9">
    <source>
        <dbReference type="ARBA" id="ARBA00022982"/>
    </source>
</evidence>
<dbReference type="InterPro" id="IPR030664">
    <property type="entry name" value="SdhA/FrdA/AprA"/>
</dbReference>
<dbReference type="SUPFAM" id="SSF46977">
    <property type="entry name" value="Succinate dehydrogenase/fumarate reductase flavoprotein C-terminal domain"/>
    <property type="match status" value="1"/>
</dbReference>
<feature type="compositionally biased region" description="Low complexity" evidence="15">
    <location>
        <begin position="583"/>
        <end position="596"/>
    </location>
</feature>
<dbReference type="NCBIfam" id="TIGR01812">
    <property type="entry name" value="sdhA_frdA_Gneg"/>
    <property type="match status" value="1"/>
</dbReference>
<feature type="domain" description="Fumarate reductase/succinate dehydrogenase flavoprotein-like C-terminal" evidence="17">
    <location>
        <begin position="456"/>
        <end position="583"/>
    </location>
</feature>
<comment type="similarity">
    <text evidence="3">Belongs to the FAD-dependent oxidoreductase 2 family. FRD/SDH subfamily.</text>
</comment>
<evidence type="ECO:0000259" key="16">
    <source>
        <dbReference type="Pfam" id="PF00890"/>
    </source>
</evidence>
<dbReference type="SUPFAM" id="SSF56425">
    <property type="entry name" value="Succinate dehydrogenase/fumarate reductase flavoprotein, catalytic domain"/>
    <property type="match status" value="1"/>
</dbReference>
<dbReference type="GO" id="GO:0050660">
    <property type="term" value="F:flavin adenine dinucleotide binding"/>
    <property type="evidence" value="ECO:0007669"/>
    <property type="project" value="InterPro"/>
</dbReference>
<dbReference type="GO" id="GO:0033765">
    <property type="term" value="F:steroid dehydrogenase activity, acting on the CH-CH group of donors"/>
    <property type="evidence" value="ECO:0007669"/>
    <property type="project" value="UniProtKB-ARBA"/>
</dbReference>
<keyword evidence="8 14" id="KW-0274">FAD</keyword>
<feature type="binding site" evidence="14">
    <location>
        <position position="237"/>
    </location>
    <ligand>
        <name>substrate</name>
    </ligand>
</feature>
<dbReference type="EC" id="1.3.5.1" evidence="5"/>
<dbReference type="Pfam" id="PF02910">
    <property type="entry name" value="Succ_DH_flav_C"/>
    <property type="match status" value="1"/>
</dbReference>
<feature type="binding site" evidence="14">
    <location>
        <begin position="37"/>
        <end position="52"/>
    </location>
    <ligand>
        <name>FAD</name>
        <dbReference type="ChEBI" id="CHEBI:57692"/>
    </ligand>
</feature>
<evidence type="ECO:0000313" key="18">
    <source>
        <dbReference type="EMBL" id="TNU74990.1"/>
    </source>
</evidence>
<feature type="binding site" evidence="14">
    <location>
        <position position="395"/>
    </location>
    <ligand>
        <name>substrate</name>
    </ligand>
</feature>
<evidence type="ECO:0000256" key="1">
    <source>
        <dbReference type="ARBA" id="ARBA00001974"/>
    </source>
</evidence>
<dbReference type="OrthoDB" id="9805351at2"/>
<feature type="binding site" evidence="14">
    <location>
        <position position="216"/>
    </location>
    <ligand>
        <name>FAD</name>
        <dbReference type="ChEBI" id="CHEBI:57692"/>
    </ligand>
</feature>
<dbReference type="GO" id="GO:0022900">
    <property type="term" value="P:electron transport chain"/>
    <property type="evidence" value="ECO:0007669"/>
    <property type="project" value="InterPro"/>
</dbReference>
<dbReference type="InterPro" id="IPR027477">
    <property type="entry name" value="Succ_DH/fumarate_Rdtase_cat_sf"/>
</dbReference>
<feature type="binding site" evidence="14">
    <location>
        <position position="384"/>
    </location>
    <ligand>
        <name>FAD</name>
        <dbReference type="ChEBI" id="CHEBI:57692"/>
    </ligand>
</feature>
<proteinExistence type="inferred from homology"/>
<dbReference type="GO" id="GO:0005886">
    <property type="term" value="C:plasma membrane"/>
    <property type="evidence" value="ECO:0007669"/>
    <property type="project" value="TreeGrafter"/>
</dbReference>
<evidence type="ECO:0000256" key="14">
    <source>
        <dbReference type="PIRSR" id="PIRSR630664-51"/>
    </source>
</evidence>
<dbReference type="PANTHER" id="PTHR11632">
    <property type="entry name" value="SUCCINATE DEHYDROGENASE 2 FLAVOPROTEIN SUBUNIT"/>
    <property type="match status" value="1"/>
</dbReference>
<feature type="binding site" evidence="14">
    <location>
        <begin position="400"/>
        <end position="401"/>
    </location>
    <ligand>
        <name>FAD</name>
        <dbReference type="ChEBI" id="CHEBI:57692"/>
    </ligand>
</feature>
<keyword evidence="19" id="KW-1185">Reference proteome</keyword>
<dbReference type="Pfam" id="PF00890">
    <property type="entry name" value="FAD_binding_2"/>
    <property type="match status" value="1"/>
</dbReference>
<evidence type="ECO:0000256" key="12">
    <source>
        <dbReference type="ARBA" id="ARBA00049220"/>
    </source>
</evidence>
<sequence>MQTVRVDVAIVGGGGAGLRAAIAVAERYPDLSIALISKVYPMRSHTVAAEGGSAGVVGEGDSLEKHFNDTVAGGDWLSDQDVVQYFVEHATEEMYQLEKWGIPWSRRPDGHVNVRRFGGMSQPRTWFAADKTGFYMLHSMFQTSLKYPQIVRYDEFFALEVVTDDEGGTERARGVLAYTMRDGYPVLFEAGAVVITTGGAGRIYGSNTNGAICTADGMGMAYRAGVPLRDMEFVQYHPTALPGSGVLLTEGARGEGGILVNKDGYRYLQDYGLGPETPLGHPENKFMELGPRDRVSQAYWHELQKGRTLETAHGPAVGLDLRHLGAAYIHERLPLIVELAEQYLGLDPVKDVIPVRPAVHYTMGGIRVGLDASSSLPGLYAAGECSSSGLHGANRLGSNSLAELCVLGKVAGEQAGAFAVLDPVRPSIGVRSRAADVADRYVAMMGAGTEDPAAIRREMNAAMDAGLGIYRTGDGMREAVSRIAALQERYADVRVSDTCPVYNTDWTQAIELGHMLDVAHAMAASALAREESRGAHQRLDGFDKRDDERFLAHTLATRDAQGHPVVSYEPVVITTSQPATRAYGAAGQAPGKAATAETPTIPKEA</sequence>
<dbReference type="RefSeq" id="WP_139986552.1">
    <property type="nucleotide sequence ID" value="NZ_DAMDJA010000035.1"/>
</dbReference>
<evidence type="ECO:0000256" key="2">
    <source>
        <dbReference type="ARBA" id="ARBA00004170"/>
    </source>
</evidence>
<evidence type="ECO:0000256" key="10">
    <source>
        <dbReference type="ARBA" id="ARBA00023002"/>
    </source>
</evidence>
<dbReference type="InterPro" id="IPR037099">
    <property type="entry name" value="Fum_R/Succ_DH_flav-like_C_sf"/>
</dbReference>
<feature type="binding site" evidence="14">
    <location>
        <position position="360"/>
    </location>
    <ligand>
        <name>substrate</name>
    </ligand>
</feature>
<dbReference type="FunFam" id="3.90.700.10:FF:000003">
    <property type="entry name" value="Fumarate reductase flavoprotein subunit"/>
    <property type="match status" value="1"/>
</dbReference>
<evidence type="ECO:0000256" key="13">
    <source>
        <dbReference type="PIRSR" id="PIRSR000171-1"/>
    </source>
</evidence>
<feature type="region of interest" description="Disordered" evidence="15">
    <location>
        <begin position="583"/>
        <end position="605"/>
    </location>
</feature>
<dbReference type="Gene3D" id="3.50.50.60">
    <property type="entry name" value="FAD/NAD(P)-binding domain"/>
    <property type="match status" value="1"/>
</dbReference>
<evidence type="ECO:0000256" key="11">
    <source>
        <dbReference type="ARBA" id="ARBA00023136"/>
    </source>
</evidence>
<dbReference type="Gene3D" id="1.20.58.100">
    <property type="entry name" value="Fumarate reductase/succinate dehydrogenase flavoprotein-like, C-terminal domain"/>
    <property type="match status" value="1"/>
</dbReference>
<dbReference type="Gene3D" id="3.90.700.10">
    <property type="entry name" value="Succinate dehydrogenase/fumarate reductase flavoprotein, catalytic domain"/>
    <property type="match status" value="1"/>
</dbReference>
<dbReference type="GO" id="GO:0008177">
    <property type="term" value="F:succinate dehydrogenase (quinone) activity"/>
    <property type="evidence" value="ECO:0007669"/>
    <property type="project" value="UniProtKB-EC"/>
</dbReference>
<evidence type="ECO:0000256" key="4">
    <source>
        <dbReference type="ARBA" id="ARBA00011591"/>
    </source>
</evidence>
<comment type="subunit">
    <text evidence="4">Part of an enzyme complex containing four subunits: a flavoprotein (FrdA), an iron-sulfur protein (FrdB), and two hydrophobic anchor proteins (FrdC and FrdD).</text>
</comment>
<dbReference type="InterPro" id="IPR014006">
    <property type="entry name" value="Succ_Dhase_FrdA_Gneg"/>
</dbReference>
<dbReference type="InterPro" id="IPR003952">
    <property type="entry name" value="FRD_SDH_FAD_BS"/>
</dbReference>
<comment type="cofactor">
    <cofactor evidence="1 14">
        <name>FAD</name>
        <dbReference type="ChEBI" id="CHEBI:57692"/>
    </cofactor>
</comment>
<keyword evidence="11" id="KW-0472">Membrane</keyword>
<name>A0A5C5BE30_9MICO</name>
<dbReference type="PIRSF" id="PIRSF000171">
    <property type="entry name" value="SDHA_APRA_LASPO"/>
    <property type="match status" value="1"/>
</dbReference>
<evidence type="ECO:0000256" key="6">
    <source>
        <dbReference type="ARBA" id="ARBA00022448"/>
    </source>
</evidence>
<dbReference type="GO" id="GO:0009061">
    <property type="term" value="P:anaerobic respiration"/>
    <property type="evidence" value="ECO:0007669"/>
    <property type="project" value="TreeGrafter"/>
</dbReference>
<dbReference type="SUPFAM" id="SSF51905">
    <property type="entry name" value="FAD/NAD(P)-binding domain"/>
    <property type="match status" value="1"/>
</dbReference>
<dbReference type="InterPro" id="IPR003953">
    <property type="entry name" value="FAD-dep_OxRdtase_2_FAD-bd"/>
</dbReference>
<feature type="binding site" evidence="14">
    <location>
        <begin position="12"/>
        <end position="17"/>
    </location>
    <ligand>
        <name>FAD</name>
        <dbReference type="ChEBI" id="CHEBI:57692"/>
    </ligand>
</feature>
<evidence type="ECO:0000256" key="7">
    <source>
        <dbReference type="ARBA" id="ARBA00022630"/>
    </source>
</evidence>
<evidence type="ECO:0000259" key="17">
    <source>
        <dbReference type="Pfam" id="PF02910"/>
    </source>
</evidence>
<dbReference type="PANTHER" id="PTHR11632:SF82">
    <property type="entry name" value="FUMARATE REDUCTASE FLAVOPROTEIN SUBUNIT"/>
    <property type="match status" value="1"/>
</dbReference>
<feature type="domain" description="FAD-dependent oxidoreductase 2 FAD-binding" evidence="16">
    <location>
        <begin position="7"/>
        <end position="401"/>
    </location>
</feature>
<keyword evidence="9" id="KW-0249">Electron transport</keyword>
<accession>A0A5C5BE30</accession>
<evidence type="ECO:0000256" key="3">
    <source>
        <dbReference type="ARBA" id="ARBA00008040"/>
    </source>
</evidence>
<dbReference type="Gene3D" id="4.10.80.40">
    <property type="entry name" value="succinate dehydrogenase protein domain"/>
    <property type="match status" value="1"/>
</dbReference>
<reference evidence="18 19" key="1">
    <citation type="submission" date="2019-06" db="EMBL/GenBank/DDBJ databases">
        <title>Draft genome sequence of Miniimonas arenae KCTC 19750T isolated from sea sand.</title>
        <authorList>
            <person name="Park S.-J."/>
        </authorList>
    </citation>
    <scope>NUCLEOTIDE SEQUENCE [LARGE SCALE GENOMIC DNA]</scope>
    <source>
        <strain evidence="18 19">KCTC 19750</strain>
    </source>
</reference>
<organism evidence="18 19">
    <name type="scientific">Miniimonas arenae</name>
    <dbReference type="NCBI Taxonomy" id="676201"/>
    <lineage>
        <taxon>Bacteria</taxon>
        <taxon>Bacillati</taxon>
        <taxon>Actinomycetota</taxon>
        <taxon>Actinomycetes</taxon>
        <taxon>Micrococcales</taxon>
        <taxon>Beutenbergiaceae</taxon>
        <taxon>Miniimonas</taxon>
    </lineage>
</organism>
<protein>
    <recommendedName>
        <fullName evidence="5">succinate dehydrogenase</fullName>
        <ecNumber evidence="5">1.3.5.1</ecNumber>
    </recommendedName>
</protein>
<keyword evidence="7 14" id="KW-0285">Flavoprotein</keyword>
<dbReference type="InterPro" id="IPR015939">
    <property type="entry name" value="Fum_Rdtase/Succ_DH_flav-like_C"/>
</dbReference>
<keyword evidence="10" id="KW-0560">Oxidoreductase</keyword>
<evidence type="ECO:0000256" key="8">
    <source>
        <dbReference type="ARBA" id="ARBA00022827"/>
    </source>
</evidence>
<feature type="binding site" evidence="14">
    <location>
        <position position="249"/>
    </location>
    <ligand>
        <name>substrate</name>
    </ligand>
</feature>
<keyword evidence="6" id="KW-0813">Transport</keyword>
<dbReference type="InterPro" id="IPR036188">
    <property type="entry name" value="FAD/NAD-bd_sf"/>
</dbReference>
<evidence type="ECO:0000256" key="5">
    <source>
        <dbReference type="ARBA" id="ARBA00012792"/>
    </source>
</evidence>
<dbReference type="PROSITE" id="PS00504">
    <property type="entry name" value="FRD_SDH_FAD_BINDING"/>
    <property type="match status" value="1"/>
</dbReference>
<comment type="catalytic activity">
    <reaction evidence="12">
        <text>a quinone + succinate = fumarate + a quinol</text>
        <dbReference type="Rhea" id="RHEA:40523"/>
        <dbReference type="ChEBI" id="CHEBI:24646"/>
        <dbReference type="ChEBI" id="CHEBI:29806"/>
        <dbReference type="ChEBI" id="CHEBI:30031"/>
        <dbReference type="ChEBI" id="CHEBI:132124"/>
        <dbReference type="EC" id="1.3.5.1"/>
    </reaction>
</comment>
<dbReference type="AlphaFoldDB" id="A0A5C5BE30"/>
<dbReference type="NCBIfam" id="NF006686">
    <property type="entry name" value="PRK09231.1"/>
    <property type="match status" value="1"/>
</dbReference>
<dbReference type="PRINTS" id="PR00368">
    <property type="entry name" value="FADPNR"/>
</dbReference>
<gene>
    <name evidence="18" type="primary">frdA</name>
    <name evidence="18" type="ORF">FH969_06615</name>
</gene>
<evidence type="ECO:0000313" key="19">
    <source>
        <dbReference type="Proteomes" id="UP000313849"/>
    </source>
</evidence>
<feature type="active site" description="Proton acceptor" evidence="13">
    <location>
        <position position="292"/>
    </location>
</feature>
<evidence type="ECO:0000256" key="15">
    <source>
        <dbReference type="SAM" id="MobiDB-lite"/>
    </source>
</evidence>
<comment type="caution">
    <text evidence="18">The sequence shown here is derived from an EMBL/GenBank/DDBJ whole genome shotgun (WGS) entry which is preliminary data.</text>
</comment>
<comment type="subcellular location">
    <subcellularLocation>
        <location evidence="2">Membrane</location>
        <topology evidence="2">Peripheral membrane protein</topology>
    </subcellularLocation>
</comment>
<dbReference type="FunFam" id="1.20.58.100:FF:000001">
    <property type="entry name" value="Succinate dehydrogenase flavoprotein subunit (SdhA)"/>
    <property type="match status" value="1"/>
</dbReference>
<dbReference type="GO" id="GO:0006113">
    <property type="term" value="P:fermentation"/>
    <property type="evidence" value="ECO:0007669"/>
    <property type="project" value="TreeGrafter"/>
</dbReference>
<dbReference type="GO" id="GO:0009055">
    <property type="term" value="F:electron transfer activity"/>
    <property type="evidence" value="ECO:0007669"/>
    <property type="project" value="TreeGrafter"/>
</dbReference>
<dbReference type="Proteomes" id="UP000313849">
    <property type="component" value="Unassembled WGS sequence"/>
</dbReference>